<name>A0A7S0F5N5_9STRA</name>
<accession>A0A7S0F5N5</accession>
<evidence type="ECO:0000256" key="1">
    <source>
        <dbReference type="SAM" id="MobiDB-lite"/>
    </source>
</evidence>
<feature type="region of interest" description="Disordered" evidence="1">
    <location>
        <begin position="73"/>
        <end position="109"/>
    </location>
</feature>
<protein>
    <submittedName>
        <fullName evidence="2">Uncharacterized protein</fullName>
    </submittedName>
</protein>
<reference evidence="2" key="1">
    <citation type="submission" date="2021-01" db="EMBL/GenBank/DDBJ databases">
        <authorList>
            <person name="Corre E."/>
            <person name="Pelletier E."/>
            <person name="Niang G."/>
            <person name="Scheremetjew M."/>
            <person name="Finn R."/>
            <person name="Kale V."/>
            <person name="Holt S."/>
            <person name="Cochrane G."/>
            <person name="Meng A."/>
            <person name="Brown T."/>
            <person name="Cohen L."/>
        </authorList>
    </citation>
    <scope>NUCLEOTIDE SEQUENCE</scope>
    <source>
        <strain evidence="2">CCMP3328</strain>
    </source>
</reference>
<dbReference type="EMBL" id="HBEF01021992">
    <property type="protein sequence ID" value="CAD8341471.1"/>
    <property type="molecule type" value="Transcribed_RNA"/>
</dbReference>
<proteinExistence type="predicted"/>
<sequence>MIVVGLVVAVVVGYRRRRMRRAANGEEPCRSTNGYVAMKMDCDEYIPAQTQVQRVEIYAEDCVTPSSSAILSSSSLDTIDDDEDDTPAKNIAADLPDEPSFADDSITTTSEDLVLGCD</sequence>
<evidence type="ECO:0000313" key="2">
    <source>
        <dbReference type="EMBL" id="CAD8341471.1"/>
    </source>
</evidence>
<dbReference type="AlphaFoldDB" id="A0A7S0F5N5"/>
<gene>
    <name evidence="2" type="ORF">CAUS1442_LOCUS13606</name>
</gene>
<organism evidence="2">
    <name type="scientific">Craspedostauros australis</name>
    <dbReference type="NCBI Taxonomy" id="1486917"/>
    <lineage>
        <taxon>Eukaryota</taxon>
        <taxon>Sar</taxon>
        <taxon>Stramenopiles</taxon>
        <taxon>Ochrophyta</taxon>
        <taxon>Bacillariophyta</taxon>
        <taxon>Bacillariophyceae</taxon>
        <taxon>Bacillariophycidae</taxon>
        <taxon>Naviculales</taxon>
        <taxon>Naviculaceae</taxon>
        <taxon>Craspedostauros</taxon>
    </lineage>
</organism>